<dbReference type="InterPro" id="IPR011006">
    <property type="entry name" value="CheY-like_superfamily"/>
</dbReference>
<dbReference type="NCBIfam" id="TIGR00254">
    <property type="entry name" value="GGDEF"/>
    <property type="match status" value="1"/>
</dbReference>
<dbReference type="PROSITE" id="PS50883">
    <property type="entry name" value="EAL"/>
    <property type="match status" value="1"/>
</dbReference>
<dbReference type="FunFam" id="3.20.20.450:FF:000001">
    <property type="entry name" value="Cyclic di-GMP phosphodiesterase yahA"/>
    <property type="match status" value="1"/>
</dbReference>
<dbReference type="GO" id="GO:0000160">
    <property type="term" value="P:phosphorelay signal transduction system"/>
    <property type="evidence" value="ECO:0007669"/>
    <property type="project" value="InterPro"/>
</dbReference>
<dbReference type="SMART" id="SM00448">
    <property type="entry name" value="REC"/>
    <property type="match status" value="1"/>
</dbReference>
<reference evidence="2" key="2">
    <citation type="journal article" date="2015" name="Genome Announc.">
        <title>Draft Genome Sequence of Filamentous Marine Cyanobacterium Lyngbya confervoides Strain BDU141951.</title>
        <authorList>
            <person name="Chandrababunaidu M.M."/>
            <person name="Sen D."/>
            <person name="Tripathy S."/>
        </authorList>
    </citation>
    <scope>NUCLEOTIDE SEQUENCE</scope>
    <source>
        <strain evidence="2">BDU141951</strain>
    </source>
</reference>
<dbReference type="Gene3D" id="3.40.50.2300">
    <property type="match status" value="1"/>
</dbReference>
<dbReference type="CDD" id="cd01949">
    <property type="entry name" value="GGDEF"/>
    <property type="match status" value="1"/>
</dbReference>
<dbReference type="InterPro" id="IPR035919">
    <property type="entry name" value="EAL_sf"/>
</dbReference>
<dbReference type="AlphaFoldDB" id="A0A0C1Y9P2"/>
<dbReference type="Pfam" id="PF00563">
    <property type="entry name" value="EAL"/>
    <property type="match status" value="1"/>
</dbReference>
<dbReference type="PROSITE" id="PS50887">
    <property type="entry name" value="GGDEF"/>
    <property type="match status" value="1"/>
</dbReference>
<organism evidence="2">
    <name type="scientific">Lyngbya confervoides BDU141951</name>
    <dbReference type="NCBI Taxonomy" id="1574623"/>
    <lineage>
        <taxon>Bacteria</taxon>
        <taxon>Bacillati</taxon>
        <taxon>Cyanobacteriota</taxon>
        <taxon>Cyanophyceae</taxon>
        <taxon>Oscillatoriophycideae</taxon>
        <taxon>Oscillatoriales</taxon>
        <taxon>Microcoleaceae</taxon>
        <taxon>Lyngbya</taxon>
    </lineage>
</organism>
<dbReference type="InterPro" id="IPR043128">
    <property type="entry name" value="Rev_trsase/Diguanyl_cyclase"/>
</dbReference>
<dbReference type="Gene3D" id="3.30.70.270">
    <property type="match status" value="1"/>
</dbReference>
<sequence length="566" mass="63194">MRKILVIEAAGEQRDAHLALLAQEGYETLITEDSTLALEIIRKQYPDLILCGLELSGGDNFELLQYLQHEPDLLSIPIILLTTIRNELRWRQSVSLGADDCLIVPFSDRDLLDAIAIRLRKQDALTTRYNTLMRHTAERLNRLSQYDSLTELPNYRLLKQRLEQAMRRAAKGNQQVALLSLSLDRLRQVNNTLGYGAGDMLLTAAAQRLTGILPRSTAVARLTGNQFAIVVPAPPDRGAVLEIVADIFTSLGHSFSLPGQQVFMTASIGIALFPEDSTDLSVLLRQADAALDWAKLQKSNSYRFYRSDLPVVSGDELQIETWLRYALEREEFEVWYQPKYSLSQGRIVGAEALIRWQHPETGYISPGKFIPLSEETGLIVAIGDWVLKTVCGQTAEWLHSGQPVVAIAVNLSSVQLNQASLVQQIRDILTLTQLPPDHLELEVTETALMQDVEPAIALLHELKALGVRIALDDFGTGYASLSYLQQLPIDILKIDTSFVRNIHENVTNQAILKHVIAMAHDLGLKIIAEGIEIELEMFTLKSFGCDLIQGYWVGPPMNATEFAQRL</sequence>
<dbReference type="SMART" id="SM00052">
    <property type="entry name" value="EAL"/>
    <property type="match status" value="1"/>
</dbReference>
<reference evidence="2" key="1">
    <citation type="submission" date="2014-11" db="EMBL/GenBank/DDBJ databases">
        <authorList>
            <person name="Malar M.C."/>
            <person name="Sen D."/>
            <person name="Tripathy S."/>
        </authorList>
    </citation>
    <scope>NUCLEOTIDE SEQUENCE</scope>
    <source>
        <strain evidence="2">BDU141951</strain>
    </source>
</reference>
<dbReference type="InterPro" id="IPR052155">
    <property type="entry name" value="Biofilm_reg_signaling"/>
</dbReference>
<gene>
    <name evidence="2" type="ORF">QQ91_021860</name>
</gene>
<dbReference type="Pfam" id="PF00990">
    <property type="entry name" value="GGDEF"/>
    <property type="match status" value="1"/>
</dbReference>
<dbReference type="SUPFAM" id="SSF52172">
    <property type="entry name" value="CheY-like"/>
    <property type="match status" value="1"/>
</dbReference>
<dbReference type="SMART" id="SM00267">
    <property type="entry name" value="GGDEF"/>
    <property type="match status" value="1"/>
</dbReference>
<dbReference type="Gene3D" id="3.20.20.450">
    <property type="entry name" value="EAL domain"/>
    <property type="match status" value="1"/>
</dbReference>
<evidence type="ECO:0000313" key="2">
    <source>
        <dbReference type="EMBL" id="NEV69746.1"/>
    </source>
</evidence>
<accession>A0A0C1Y9P2</accession>
<dbReference type="PROSITE" id="PS50110">
    <property type="entry name" value="RESPONSE_REGULATORY"/>
    <property type="match status" value="1"/>
</dbReference>
<dbReference type="SUPFAM" id="SSF141868">
    <property type="entry name" value="EAL domain-like"/>
    <property type="match status" value="1"/>
</dbReference>
<dbReference type="InterPro" id="IPR001633">
    <property type="entry name" value="EAL_dom"/>
</dbReference>
<dbReference type="InterPro" id="IPR029787">
    <property type="entry name" value="Nucleotide_cyclase"/>
</dbReference>
<reference evidence="2" key="3">
    <citation type="submission" date="2020-02" db="EMBL/GenBank/DDBJ databases">
        <authorList>
            <person name="Sarangi A.N."/>
            <person name="Ghosh S."/>
            <person name="Mukherjee M."/>
            <person name="Tripathy S."/>
        </authorList>
    </citation>
    <scope>NUCLEOTIDE SEQUENCE</scope>
    <source>
        <strain evidence="2">BDU141951</strain>
    </source>
</reference>
<dbReference type="InterPro" id="IPR001789">
    <property type="entry name" value="Sig_transdc_resp-reg_receiver"/>
</dbReference>
<proteinExistence type="predicted"/>
<evidence type="ECO:0000256" key="1">
    <source>
        <dbReference type="PROSITE-ProRule" id="PRU00169"/>
    </source>
</evidence>
<name>A0A0C1Y9P2_9CYAN</name>
<dbReference type="PANTHER" id="PTHR44757:SF2">
    <property type="entry name" value="BIOFILM ARCHITECTURE MAINTENANCE PROTEIN MBAA"/>
    <property type="match status" value="1"/>
</dbReference>
<comment type="caution">
    <text evidence="1">Lacks conserved residue(s) required for the propagation of feature annotation.</text>
</comment>
<dbReference type="CDD" id="cd01948">
    <property type="entry name" value="EAL"/>
    <property type="match status" value="1"/>
</dbReference>
<dbReference type="Pfam" id="PF00072">
    <property type="entry name" value="Response_reg"/>
    <property type="match status" value="1"/>
</dbReference>
<protein>
    <submittedName>
        <fullName evidence="2">GGDEF domain-containing response regulator</fullName>
    </submittedName>
</protein>
<dbReference type="InterPro" id="IPR000160">
    <property type="entry name" value="GGDEF_dom"/>
</dbReference>
<dbReference type="SUPFAM" id="SSF55073">
    <property type="entry name" value="Nucleotide cyclase"/>
    <property type="match status" value="1"/>
</dbReference>
<dbReference type="PANTHER" id="PTHR44757">
    <property type="entry name" value="DIGUANYLATE CYCLASE DGCP"/>
    <property type="match status" value="1"/>
</dbReference>
<dbReference type="EMBL" id="JTHE02000003">
    <property type="protein sequence ID" value="NEV69746.1"/>
    <property type="molecule type" value="Genomic_DNA"/>
</dbReference>
<comment type="caution">
    <text evidence="2">The sequence shown here is derived from an EMBL/GenBank/DDBJ whole genome shotgun (WGS) entry which is preliminary data.</text>
</comment>